<keyword evidence="4 6" id="KW-1133">Transmembrane helix</keyword>
<feature type="transmembrane region" description="Helical" evidence="6">
    <location>
        <begin position="170"/>
        <end position="191"/>
    </location>
</feature>
<protein>
    <recommendedName>
        <fullName evidence="9">Tryptophan-rich sensory protein</fullName>
    </recommendedName>
</protein>
<evidence type="ECO:0000256" key="5">
    <source>
        <dbReference type="ARBA" id="ARBA00023136"/>
    </source>
</evidence>
<dbReference type="AlphaFoldDB" id="A0A916XAI1"/>
<evidence type="ECO:0000256" key="4">
    <source>
        <dbReference type="ARBA" id="ARBA00022989"/>
    </source>
</evidence>
<keyword evidence="3 6" id="KW-0812">Transmembrane</keyword>
<evidence type="ECO:0000256" key="1">
    <source>
        <dbReference type="ARBA" id="ARBA00004141"/>
    </source>
</evidence>
<name>A0A916XAI1_9ACTN</name>
<dbReference type="EMBL" id="BMJH01000001">
    <property type="protein sequence ID" value="GGC57296.1"/>
    <property type="molecule type" value="Genomic_DNA"/>
</dbReference>
<dbReference type="Proteomes" id="UP000641514">
    <property type="component" value="Unassembled WGS sequence"/>
</dbReference>
<keyword evidence="5 6" id="KW-0472">Membrane</keyword>
<gene>
    <name evidence="7" type="ORF">GCM10011410_07260</name>
</gene>
<evidence type="ECO:0000313" key="8">
    <source>
        <dbReference type="Proteomes" id="UP000641514"/>
    </source>
</evidence>
<evidence type="ECO:0000256" key="2">
    <source>
        <dbReference type="ARBA" id="ARBA00007524"/>
    </source>
</evidence>
<feature type="transmembrane region" description="Helical" evidence="6">
    <location>
        <begin position="30"/>
        <end position="50"/>
    </location>
</feature>
<evidence type="ECO:0008006" key="9">
    <source>
        <dbReference type="Google" id="ProtNLM"/>
    </source>
</evidence>
<dbReference type="InterPro" id="IPR004307">
    <property type="entry name" value="TspO_MBR"/>
</dbReference>
<feature type="transmembrane region" description="Helical" evidence="6">
    <location>
        <begin position="203"/>
        <end position="223"/>
    </location>
</feature>
<evidence type="ECO:0000313" key="7">
    <source>
        <dbReference type="EMBL" id="GGC57296.1"/>
    </source>
</evidence>
<feature type="transmembrane region" description="Helical" evidence="6">
    <location>
        <begin position="131"/>
        <end position="149"/>
    </location>
</feature>
<dbReference type="Gene3D" id="1.20.1260.100">
    <property type="entry name" value="TspO/MBR protein"/>
    <property type="match status" value="1"/>
</dbReference>
<accession>A0A916XAI1</accession>
<evidence type="ECO:0000256" key="3">
    <source>
        <dbReference type="ARBA" id="ARBA00022692"/>
    </source>
</evidence>
<dbReference type="GO" id="GO:0016020">
    <property type="term" value="C:membrane"/>
    <property type="evidence" value="ECO:0007669"/>
    <property type="project" value="UniProtKB-SubCell"/>
</dbReference>
<dbReference type="InterPro" id="IPR038330">
    <property type="entry name" value="TspO/MBR-related_sf"/>
</dbReference>
<feature type="transmembrane region" description="Helical" evidence="6">
    <location>
        <begin position="70"/>
        <end position="96"/>
    </location>
</feature>
<feature type="transmembrane region" description="Helical" evidence="6">
    <location>
        <begin position="259"/>
        <end position="276"/>
    </location>
</feature>
<reference evidence="7" key="1">
    <citation type="journal article" date="2014" name="Int. J. Syst. Evol. Microbiol.">
        <title>Complete genome sequence of Corynebacterium casei LMG S-19264T (=DSM 44701T), isolated from a smear-ripened cheese.</title>
        <authorList>
            <consortium name="US DOE Joint Genome Institute (JGI-PGF)"/>
            <person name="Walter F."/>
            <person name="Albersmeier A."/>
            <person name="Kalinowski J."/>
            <person name="Ruckert C."/>
        </authorList>
    </citation>
    <scope>NUCLEOTIDE SEQUENCE</scope>
    <source>
        <strain evidence="7">CGMCC 1.15478</strain>
    </source>
</reference>
<dbReference type="PANTHER" id="PTHR33802:SF1">
    <property type="entry name" value="XK-RELATED PROTEIN"/>
    <property type="match status" value="1"/>
</dbReference>
<dbReference type="PANTHER" id="PTHR33802">
    <property type="entry name" value="SI:CH211-161H7.5-RELATED"/>
    <property type="match status" value="1"/>
</dbReference>
<evidence type="ECO:0000256" key="6">
    <source>
        <dbReference type="SAM" id="Phobius"/>
    </source>
</evidence>
<dbReference type="Pfam" id="PF03073">
    <property type="entry name" value="TspO_MBR"/>
    <property type="match status" value="1"/>
</dbReference>
<organism evidence="7 8">
    <name type="scientific">Hoyosella rhizosphaerae</name>
    <dbReference type="NCBI Taxonomy" id="1755582"/>
    <lineage>
        <taxon>Bacteria</taxon>
        <taxon>Bacillati</taxon>
        <taxon>Actinomycetota</taxon>
        <taxon>Actinomycetes</taxon>
        <taxon>Mycobacteriales</taxon>
        <taxon>Hoyosellaceae</taxon>
        <taxon>Hoyosella</taxon>
    </lineage>
</organism>
<keyword evidence="8" id="KW-1185">Reference proteome</keyword>
<proteinExistence type="inferred from homology"/>
<comment type="similarity">
    <text evidence="2">Belongs to the TspO/BZRP family.</text>
</comment>
<feature type="transmembrane region" description="Helical" evidence="6">
    <location>
        <begin position="108"/>
        <end position="125"/>
    </location>
</feature>
<comment type="caution">
    <text evidence="7">The sequence shown here is derived from an EMBL/GenBank/DDBJ whole genome shotgun (WGS) entry which is preliminary data.</text>
</comment>
<sequence>MTDGGVHGYKGEFRFMTAVLDDRARASMRFGVIAAILVAVAAAFVGAGRIGERSIADAGDGVLGETGTLVAPASAAFGIWTVIYIGLIAYAVWQALPGQKRSYRQKQLRPLAAASMILNGAWLVSAVMDQLLVSVFIMLMLLTTLIAIMGRLLDTCPESRAERVIVDGTFGLYLGWVALATFANITAWLVSIGIDAEGTTWGATFWSVIALSLVTVVGVALAWITGGRTAPAIALVWGLGWIAYARFSGELVNATTASTALAAAVTIGVITVLVRLPTGPRLS</sequence>
<comment type="subcellular location">
    <subcellularLocation>
        <location evidence="1">Membrane</location>
        <topology evidence="1">Multi-pass membrane protein</topology>
    </subcellularLocation>
</comment>
<reference evidence="7" key="2">
    <citation type="submission" date="2020-09" db="EMBL/GenBank/DDBJ databases">
        <authorList>
            <person name="Sun Q."/>
            <person name="Zhou Y."/>
        </authorList>
    </citation>
    <scope>NUCLEOTIDE SEQUENCE</scope>
    <source>
        <strain evidence="7">CGMCC 1.15478</strain>
    </source>
</reference>
<feature type="transmembrane region" description="Helical" evidence="6">
    <location>
        <begin position="230"/>
        <end position="247"/>
    </location>
</feature>